<accession>A0A5C8V754</accession>
<evidence type="ECO:0000313" key="3">
    <source>
        <dbReference type="Proteomes" id="UP000321456"/>
    </source>
</evidence>
<evidence type="ECO:0008006" key="4">
    <source>
        <dbReference type="Google" id="ProtNLM"/>
    </source>
</evidence>
<protein>
    <recommendedName>
        <fullName evidence="4">Peptidase</fullName>
    </recommendedName>
</protein>
<comment type="caution">
    <text evidence="2">The sequence shown here is derived from an EMBL/GenBank/DDBJ whole genome shotgun (WGS) entry which is preliminary data.</text>
</comment>
<feature type="region of interest" description="Disordered" evidence="1">
    <location>
        <begin position="1"/>
        <end position="24"/>
    </location>
</feature>
<organism evidence="2 3">
    <name type="scientific">Flagellimonas hymeniacidonis</name>
    <dbReference type="NCBI Taxonomy" id="2603628"/>
    <lineage>
        <taxon>Bacteria</taxon>
        <taxon>Pseudomonadati</taxon>
        <taxon>Bacteroidota</taxon>
        <taxon>Flavobacteriia</taxon>
        <taxon>Flavobacteriales</taxon>
        <taxon>Flavobacteriaceae</taxon>
        <taxon>Flagellimonas</taxon>
    </lineage>
</organism>
<reference evidence="2 3" key="1">
    <citation type="submission" date="2019-08" db="EMBL/GenBank/DDBJ databases">
        <title>Professor.</title>
        <authorList>
            <person name="Park J.S."/>
        </authorList>
    </citation>
    <scope>NUCLEOTIDE SEQUENCE [LARGE SCALE GENOMIC DNA]</scope>
    <source>
        <strain evidence="2 3">176CP5-101</strain>
    </source>
</reference>
<dbReference type="Proteomes" id="UP000321456">
    <property type="component" value="Unassembled WGS sequence"/>
</dbReference>
<sequence length="255" mass="30782">MFNPTRRNRNIGTAKQGFGQDNSLEIPRPLEPFREFYERLENYSIDYRTINSHEFVFITEETRKDSAHACTIRDISEIIKNIPKADYGDLRFIVLRQPKRKEEIKSSVWGRLIYSYEFENDYFPAIILEAQSRDKKLKWSRKLGLDGQKELKRLKEDGHIFQEDKRNYIAEFDLNAIRNTQLYRTLIHEFGHYVHYLEFVERPGFEEEEFSEWEKRNDRYFQLPSSEKEKYAHNYADKLKKELTENGVIPFDKKE</sequence>
<dbReference type="EMBL" id="VRUR01000001">
    <property type="protein sequence ID" value="TXN37745.1"/>
    <property type="molecule type" value="Genomic_DNA"/>
</dbReference>
<dbReference type="AlphaFoldDB" id="A0A5C8V754"/>
<evidence type="ECO:0000256" key="1">
    <source>
        <dbReference type="SAM" id="MobiDB-lite"/>
    </source>
</evidence>
<gene>
    <name evidence="2" type="ORF">FVB32_05500</name>
</gene>
<proteinExistence type="predicted"/>
<dbReference type="RefSeq" id="WP_147741972.1">
    <property type="nucleotide sequence ID" value="NZ_VRUR01000001.1"/>
</dbReference>
<keyword evidence="3" id="KW-1185">Reference proteome</keyword>
<name>A0A5C8V754_9FLAO</name>
<evidence type="ECO:0000313" key="2">
    <source>
        <dbReference type="EMBL" id="TXN37745.1"/>
    </source>
</evidence>